<reference evidence="3 4" key="1">
    <citation type="journal article" date="2017" name="Int. J. Syst. Evol. Microbiol.">
        <title>Bacillus mangrovi sp. nov., isolated from a sediment sample from a mangrove forest.</title>
        <authorList>
            <person name="Gupta V."/>
            <person name="Singh P.K."/>
            <person name="Korpole S."/>
            <person name="Tanuku N.R.S."/>
            <person name="Pinnaka A.K."/>
        </authorList>
    </citation>
    <scope>NUCLEOTIDE SEQUENCE [LARGE SCALE GENOMIC DNA]</scope>
    <source>
        <strain evidence="3 4">KCTC 33872</strain>
    </source>
</reference>
<sequence>MNWATISTILTENTWIFVIILAAALFYTGKNKAPKESENSLISSILSNNVTALAGLLEGSAVSPNVKSSGGKTAMELAITRGNRYMVGYLLKHGAIPTAKEIQTAEKRGNPHMIRLVTTGDYENVLKEYCR</sequence>
<dbReference type="OrthoDB" id="2876191at2"/>
<keyword evidence="2" id="KW-1133">Transmembrane helix</keyword>
<dbReference type="InterPro" id="IPR002110">
    <property type="entry name" value="Ankyrin_rpt"/>
</dbReference>
<evidence type="ECO:0000256" key="2">
    <source>
        <dbReference type="SAM" id="Phobius"/>
    </source>
</evidence>
<dbReference type="Proteomes" id="UP000434639">
    <property type="component" value="Unassembled WGS sequence"/>
</dbReference>
<feature type="repeat" description="ANK" evidence="1">
    <location>
        <begin position="70"/>
        <end position="102"/>
    </location>
</feature>
<keyword evidence="4" id="KW-1185">Reference proteome</keyword>
<dbReference type="EMBL" id="WMIB01000021">
    <property type="protein sequence ID" value="MTH55019.1"/>
    <property type="molecule type" value="Genomic_DNA"/>
</dbReference>
<dbReference type="InterPro" id="IPR036770">
    <property type="entry name" value="Ankyrin_rpt-contain_sf"/>
</dbReference>
<evidence type="ECO:0000256" key="1">
    <source>
        <dbReference type="PROSITE-ProRule" id="PRU00023"/>
    </source>
</evidence>
<name>A0A7X2V6A8_9BACI</name>
<evidence type="ECO:0000313" key="3">
    <source>
        <dbReference type="EMBL" id="MTH55019.1"/>
    </source>
</evidence>
<dbReference type="Gene3D" id="1.25.40.20">
    <property type="entry name" value="Ankyrin repeat-containing domain"/>
    <property type="match status" value="1"/>
</dbReference>
<dbReference type="AlphaFoldDB" id="A0A7X2V6A8"/>
<feature type="transmembrane region" description="Helical" evidence="2">
    <location>
        <begin position="6"/>
        <end position="27"/>
    </location>
</feature>
<dbReference type="RefSeq" id="WP_155113525.1">
    <property type="nucleotide sequence ID" value="NZ_WMIB01000021.1"/>
</dbReference>
<accession>A0A7X2V6A8</accession>
<protein>
    <recommendedName>
        <fullName evidence="5">Ankyrin repeat domain-containing protein</fullName>
    </recommendedName>
</protein>
<keyword evidence="2" id="KW-0812">Transmembrane</keyword>
<evidence type="ECO:0000313" key="4">
    <source>
        <dbReference type="Proteomes" id="UP000434639"/>
    </source>
</evidence>
<comment type="caution">
    <text evidence="3">The sequence shown here is derived from an EMBL/GenBank/DDBJ whole genome shotgun (WGS) entry which is preliminary data.</text>
</comment>
<keyword evidence="1" id="KW-0040">ANK repeat</keyword>
<keyword evidence="2" id="KW-0472">Membrane</keyword>
<organism evidence="3 4">
    <name type="scientific">Metabacillus mangrovi</name>
    <dbReference type="NCBI Taxonomy" id="1491830"/>
    <lineage>
        <taxon>Bacteria</taxon>
        <taxon>Bacillati</taxon>
        <taxon>Bacillota</taxon>
        <taxon>Bacilli</taxon>
        <taxon>Bacillales</taxon>
        <taxon>Bacillaceae</taxon>
        <taxon>Metabacillus</taxon>
    </lineage>
</organism>
<gene>
    <name evidence="3" type="ORF">GKZ89_16570</name>
</gene>
<evidence type="ECO:0008006" key="5">
    <source>
        <dbReference type="Google" id="ProtNLM"/>
    </source>
</evidence>
<proteinExistence type="predicted"/>
<dbReference type="PROSITE" id="PS50088">
    <property type="entry name" value="ANK_REPEAT"/>
    <property type="match status" value="1"/>
</dbReference>
<dbReference type="SUPFAM" id="SSF48403">
    <property type="entry name" value="Ankyrin repeat"/>
    <property type="match status" value="1"/>
</dbReference>